<dbReference type="Pfam" id="PF01928">
    <property type="entry name" value="CYTH"/>
    <property type="match status" value="1"/>
</dbReference>
<feature type="domain" description="CYTH" evidence="1">
    <location>
        <begin position="3"/>
        <end position="187"/>
    </location>
</feature>
<accession>A0A0G0BIE5</accession>
<sequence length="198" mass="23332">MPIKEIEYKIQITGMQMKTLEKWLSGKAKFIKNKHQIDYYLEDPQKPFTFINKKGFKDAIDYFRIRIDNSGDSTCLKHFHKDNLGNYTHCDEYEVKVENGIELLTLYKTLGYKELIVIDKERKVYEYPGFEIGVDTVKGLGNFVEVELKKEVTDVKDGHRLIEKLLLEIGIKEYNKQNRGYVSMMLNPDYDFATHEEI</sequence>
<protein>
    <recommendedName>
        <fullName evidence="1">CYTH domain-containing protein</fullName>
    </recommendedName>
</protein>
<dbReference type="InterPro" id="IPR008173">
    <property type="entry name" value="Adenylyl_cyclase_CyaB"/>
</dbReference>
<dbReference type="SUPFAM" id="SSF55154">
    <property type="entry name" value="CYTH-like phosphatases"/>
    <property type="match status" value="1"/>
</dbReference>
<dbReference type="PROSITE" id="PS51707">
    <property type="entry name" value="CYTH"/>
    <property type="match status" value="1"/>
</dbReference>
<dbReference type="AlphaFoldDB" id="A0A0G0BIE5"/>
<comment type="caution">
    <text evidence="2">The sequence shown here is derived from an EMBL/GenBank/DDBJ whole genome shotgun (WGS) entry which is preliminary data.</text>
</comment>
<dbReference type="Proteomes" id="UP000034581">
    <property type="component" value="Unassembled WGS sequence"/>
</dbReference>
<evidence type="ECO:0000259" key="1">
    <source>
        <dbReference type="PROSITE" id="PS51707"/>
    </source>
</evidence>
<organism evidence="2 3">
    <name type="scientific">candidate division CPR3 bacterium GW2011_GWF2_35_18</name>
    <dbReference type="NCBI Taxonomy" id="1618350"/>
    <lineage>
        <taxon>Bacteria</taxon>
        <taxon>Bacteria division CPR3</taxon>
    </lineage>
</organism>
<dbReference type="STRING" id="1618350.UR67_C0008G0010"/>
<dbReference type="Gene3D" id="2.40.320.10">
    <property type="entry name" value="Hypothetical Protein Pfu-838710-001"/>
    <property type="match status" value="1"/>
</dbReference>
<reference evidence="2 3" key="1">
    <citation type="journal article" date="2015" name="Nature">
        <title>rRNA introns, odd ribosomes, and small enigmatic genomes across a large radiation of phyla.</title>
        <authorList>
            <person name="Brown C.T."/>
            <person name="Hug L.A."/>
            <person name="Thomas B.C."/>
            <person name="Sharon I."/>
            <person name="Castelle C.J."/>
            <person name="Singh A."/>
            <person name="Wilkins M.J."/>
            <person name="Williams K.H."/>
            <person name="Banfield J.F."/>
        </authorList>
    </citation>
    <scope>NUCLEOTIDE SEQUENCE [LARGE SCALE GENOMIC DNA]</scope>
</reference>
<dbReference type="NCBIfam" id="TIGR00318">
    <property type="entry name" value="cyaB"/>
    <property type="match status" value="1"/>
</dbReference>
<dbReference type="CDD" id="cd07890">
    <property type="entry name" value="CYTH-like_AC_IV-like"/>
    <property type="match status" value="1"/>
</dbReference>
<name>A0A0G0BIE5_UNCC3</name>
<evidence type="ECO:0000313" key="2">
    <source>
        <dbReference type="EMBL" id="KKP69254.1"/>
    </source>
</evidence>
<evidence type="ECO:0000313" key="3">
    <source>
        <dbReference type="Proteomes" id="UP000034581"/>
    </source>
</evidence>
<dbReference type="InterPro" id="IPR033469">
    <property type="entry name" value="CYTH-like_dom_sf"/>
</dbReference>
<gene>
    <name evidence="2" type="ORF">UR67_C0008G0010</name>
</gene>
<dbReference type="PANTHER" id="PTHR21028:SF2">
    <property type="entry name" value="CYTH DOMAIN-CONTAINING PROTEIN"/>
    <property type="match status" value="1"/>
</dbReference>
<dbReference type="InterPro" id="IPR023577">
    <property type="entry name" value="CYTH_domain"/>
</dbReference>
<proteinExistence type="predicted"/>
<dbReference type="PANTHER" id="PTHR21028">
    <property type="entry name" value="SI:CH211-156B7.4"/>
    <property type="match status" value="1"/>
</dbReference>
<dbReference type="EMBL" id="LBQB01000008">
    <property type="protein sequence ID" value="KKP69254.1"/>
    <property type="molecule type" value="Genomic_DNA"/>
</dbReference>